<dbReference type="EMBL" id="KV013340">
    <property type="protein sequence ID" value="KZV23911.1"/>
    <property type="molecule type" value="Genomic_DNA"/>
</dbReference>
<feature type="compositionally biased region" description="Low complexity" evidence="1">
    <location>
        <begin position="61"/>
        <end position="73"/>
    </location>
</feature>
<feature type="region of interest" description="Disordered" evidence="1">
    <location>
        <begin position="1"/>
        <end position="26"/>
    </location>
</feature>
<organism evidence="2 3">
    <name type="scientific">Dorcoceras hygrometricum</name>
    <dbReference type="NCBI Taxonomy" id="472368"/>
    <lineage>
        <taxon>Eukaryota</taxon>
        <taxon>Viridiplantae</taxon>
        <taxon>Streptophyta</taxon>
        <taxon>Embryophyta</taxon>
        <taxon>Tracheophyta</taxon>
        <taxon>Spermatophyta</taxon>
        <taxon>Magnoliopsida</taxon>
        <taxon>eudicotyledons</taxon>
        <taxon>Gunneridae</taxon>
        <taxon>Pentapetalae</taxon>
        <taxon>asterids</taxon>
        <taxon>lamiids</taxon>
        <taxon>Lamiales</taxon>
        <taxon>Gesneriaceae</taxon>
        <taxon>Didymocarpoideae</taxon>
        <taxon>Trichosporeae</taxon>
        <taxon>Loxocarpinae</taxon>
        <taxon>Dorcoceras</taxon>
    </lineage>
</organism>
<evidence type="ECO:0000256" key="1">
    <source>
        <dbReference type="SAM" id="MobiDB-lite"/>
    </source>
</evidence>
<feature type="region of interest" description="Disordered" evidence="1">
    <location>
        <begin position="54"/>
        <end position="86"/>
    </location>
</feature>
<evidence type="ECO:0000313" key="2">
    <source>
        <dbReference type="EMBL" id="KZV23911.1"/>
    </source>
</evidence>
<proteinExistence type="predicted"/>
<dbReference type="AlphaFoldDB" id="A0A2Z7APT9"/>
<feature type="compositionally biased region" description="Polar residues" evidence="1">
    <location>
        <begin position="1"/>
        <end position="16"/>
    </location>
</feature>
<protein>
    <submittedName>
        <fullName evidence="2">MADS-box transcription factor 16-like</fullName>
    </submittedName>
</protein>
<reference evidence="2 3" key="1">
    <citation type="journal article" date="2015" name="Proc. Natl. Acad. Sci. U.S.A.">
        <title>The resurrection genome of Boea hygrometrica: A blueprint for survival of dehydration.</title>
        <authorList>
            <person name="Xiao L."/>
            <person name="Yang G."/>
            <person name="Zhang L."/>
            <person name="Yang X."/>
            <person name="Zhao S."/>
            <person name="Ji Z."/>
            <person name="Zhou Q."/>
            <person name="Hu M."/>
            <person name="Wang Y."/>
            <person name="Chen M."/>
            <person name="Xu Y."/>
            <person name="Jin H."/>
            <person name="Xiao X."/>
            <person name="Hu G."/>
            <person name="Bao F."/>
            <person name="Hu Y."/>
            <person name="Wan P."/>
            <person name="Li L."/>
            <person name="Deng X."/>
            <person name="Kuang T."/>
            <person name="Xiang C."/>
            <person name="Zhu J.K."/>
            <person name="Oliver M.J."/>
            <person name="He Y."/>
        </authorList>
    </citation>
    <scope>NUCLEOTIDE SEQUENCE [LARGE SCALE GENOMIC DNA]</scope>
    <source>
        <strain evidence="3">cv. XS01</strain>
    </source>
</reference>
<gene>
    <name evidence="2" type="ORF">F511_22486</name>
</gene>
<keyword evidence="3" id="KW-1185">Reference proteome</keyword>
<accession>A0A2Z7APT9</accession>
<dbReference type="Proteomes" id="UP000250235">
    <property type="component" value="Unassembled WGS sequence"/>
</dbReference>
<name>A0A2Z7APT9_9LAMI</name>
<evidence type="ECO:0000313" key="3">
    <source>
        <dbReference type="Proteomes" id="UP000250235"/>
    </source>
</evidence>
<sequence length="128" mass="13790">MHTQPLASRNADQNGCSDPKASARPELRLTQEALKTLMEETAARTATAAINHFVTSRQHRTTSSSGSFTRGNSVKQAEEDESSPTEGVIAVVTGGLHLATRITPGKPLYGLRGEAMWLTCTSPIKRLK</sequence>